<dbReference type="Proteomes" id="UP000245629">
    <property type="component" value="Chromosome 2"/>
</dbReference>
<evidence type="ECO:0000256" key="4">
    <source>
        <dbReference type="SAM" id="Phobius"/>
    </source>
</evidence>
<dbReference type="SMART" id="SM00283">
    <property type="entry name" value="MA"/>
    <property type="match status" value="1"/>
</dbReference>
<evidence type="ECO:0000256" key="2">
    <source>
        <dbReference type="ARBA" id="ARBA00029447"/>
    </source>
</evidence>
<dbReference type="OrthoDB" id="3289104at2"/>
<dbReference type="InterPro" id="IPR003660">
    <property type="entry name" value="HAMP_dom"/>
</dbReference>
<dbReference type="Gene3D" id="1.10.287.950">
    <property type="entry name" value="Methyl-accepting chemotaxis protein"/>
    <property type="match status" value="1"/>
</dbReference>
<dbReference type="PANTHER" id="PTHR32089">
    <property type="entry name" value="METHYL-ACCEPTING CHEMOTAXIS PROTEIN MCPB"/>
    <property type="match status" value="1"/>
</dbReference>
<dbReference type="PANTHER" id="PTHR32089:SF112">
    <property type="entry name" value="LYSOZYME-LIKE PROTEIN-RELATED"/>
    <property type="match status" value="1"/>
</dbReference>
<accession>A0A2S2CR46</accession>
<reference evidence="8" key="1">
    <citation type="submission" date="2018-05" db="EMBL/GenBank/DDBJ databases">
        <title>Azospirillum thermophila sp. nov., a novel isolated from hot spring.</title>
        <authorList>
            <person name="Zhao Z."/>
        </authorList>
    </citation>
    <scope>NUCLEOTIDE SEQUENCE [LARGE SCALE GENOMIC DNA]</scope>
    <source>
        <strain evidence="8">CFH 70021</strain>
    </source>
</reference>
<dbReference type="Gene3D" id="6.10.340.10">
    <property type="match status" value="1"/>
</dbReference>
<keyword evidence="8" id="KW-1185">Reference proteome</keyword>
<dbReference type="GO" id="GO:0016020">
    <property type="term" value="C:membrane"/>
    <property type="evidence" value="ECO:0007669"/>
    <property type="project" value="InterPro"/>
</dbReference>
<keyword evidence="4" id="KW-0472">Membrane</keyword>
<evidence type="ECO:0008006" key="9">
    <source>
        <dbReference type="Google" id="ProtNLM"/>
    </source>
</evidence>
<dbReference type="InterPro" id="IPR032255">
    <property type="entry name" value="HBM"/>
</dbReference>
<gene>
    <name evidence="7" type="ORF">DEW08_12875</name>
</gene>
<protein>
    <recommendedName>
        <fullName evidence="9">Methyl-accepting chemotaxis protein</fullName>
    </recommendedName>
</protein>
<feature type="domain" description="HAMP" evidence="6">
    <location>
        <begin position="303"/>
        <end position="356"/>
    </location>
</feature>
<evidence type="ECO:0000313" key="8">
    <source>
        <dbReference type="Proteomes" id="UP000245629"/>
    </source>
</evidence>
<feature type="transmembrane region" description="Helical" evidence="4">
    <location>
        <begin position="279"/>
        <end position="302"/>
    </location>
</feature>
<dbReference type="PROSITE" id="PS50111">
    <property type="entry name" value="CHEMOTAXIS_TRANSDUC_2"/>
    <property type="match status" value="1"/>
</dbReference>
<dbReference type="KEGG" id="azz:DEW08_12875"/>
<evidence type="ECO:0000259" key="5">
    <source>
        <dbReference type="PROSITE" id="PS50111"/>
    </source>
</evidence>
<dbReference type="SUPFAM" id="SSF58104">
    <property type="entry name" value="Methyl-accepting chemotaxis protein (MCP) signaling domain"/>
    <property type="match status" value="1"/>
</dbReference>
<dbReference type="GO" id="GO:0007165">
    <property type="term" value="P:signal transduction"/>
    <property type="evidence" value="ECO:0007669"/>
    <property type="project" value="UniProtKB-KW"/>
</dbReference>
<keyword evidence="1 3" id="KW-0807">Transducer</keyword>
<evidence type="ECO:0000313" key="7">
    <source>
        <dbReference type="EMBL" id="AWK87003.1"/>
    </source>
</evidence>
<dbReference type="InterPro" id="IPR004089">
    <property type="entry name" value="MCPsignal_dom"/>
</dbReference>
<evidence type="ECO:0000259" key="6">
    <source>
        <dbReference type="PROSITE" id="PS50885"/>
    </source>
</evidence>
<keyword evidence="4" id="KW-1133">Transmembrane helix</keyword>
<dbReference type="SMART" id="SM00304">
    <property type="entry name" value="HAMP"/>
    <property type="match status" value="1"/>
</dbReference>
<feature type="domain" description="Methyl-accepting transducer" evidence="5">
    <location>
        <begin position="397"/>
        <end position="626"/>
    </location>
</feature>
<dbReference type="EMBL" id="CP029353">
    <property type="protein sequence ID" value="AWK87003.1"/>
    <property type="molecule type" value="Genomic_DNA"/>
</dbReference>
<sequence>MLSNLSIGTRIALLVAASLVTLALLGGAVTLGAGRVFEAVAELNRFRDASEHTTDLERRVARLRLMGMRFVTERDPEAATAFTTTATEAARLLDEMKNKSAGLLAVEDLENLQQGLVALNGLFATVVGTATDLGLTDEAGLRGALRGSARAIEDELKQWPNADKLTGRMEAMRKMEKDFIIYQDEGLLSGHRKAFNEFTFFLADSGLDEATQARLETLARGYRSDLGKFVDGTKAFRTQVQAFNDAFQALTPRFDALLVAAGSGMAAAVETQTAVRDTVIRTVLTVGTLLLAGFVVTSLYVARSITRPLRLIERAMEMLAGGDRSVAIPGTTRGDEIGAMARAVAVFQDSLQRAHAVELEAREHERRVEAERKEALRVVAGDFDGAFGRVLQTVDSATAQIRAGSHILRDTAEKMREQALYTAEKAEQTAEVVGIVNTVSQTLSTSIGEIGERATTTAEAVKRAVARARQSDTAVQALADSSQRIGEIVKLITAIAGQTNLLALNATIEAARAGEAGRGFAVVAQEVKHLATQTAQATEDIGAQIDAIQAATGDVVDAIRAIRGTVEEVHGLSEEVSAAVSQQLVQTREIVSAVDRASHNSSEVSDGVSTMAITAAETGKSAIEMIYSAGQLGQELDQLRADAERFVSSIRV</sequence>
<comment type="similarity">
    <text evidence="2">Belongs to the methyl-accepting chemotaxis (MCP) protein family.</text>
</comment>
<proteinExistence type="inferred from homology"/>
<dbReference type="Pfam" id="PF00672">
    <property type="entry name" value="HAMP"/>
    <property type="match status" value="1"/>
</dbReference>
<evidence type="ECO:0000256" key="1">
    <source>
        <dbReference type="ARBA" id="ARBA00023224"/>
    </source>
</evidence>
<dbReference type="Pfam" id="PF00015">
    <property type="entry name" value="MCPsignal"/>
    <property type="match status" value="1"/>
</dbReference>
<dbReference type="SMART" id="SM01358">
    <property type="entry name" value="HBM"/>
    <property type="match status" value="1"/>
</dbReference>
<dbReference type="CDD" id="cd06225">
    <property type="entry name" value="HAMP"/>
    <property type="match status" value="1"/>
</dbReference>
<keyword evidence="4" id="KW-0812">Transmembrane</keyword>
<dbReference type="PROSITE" id="PS50885">
    <property type="entry name" value="HAMP"/>
    <property type="match status" value="1"/>
</dbReference>
<dbReference type="RefSeq" id="WP_109327688.1">
    <property type="nucleotide sequence ID" value="NZ_CP029353.1"/>
</dbReference>
<organism evidence="7 8">
    <name type="scientific">Azospirillum thermophilum</name>
    <dbReference type="NCBI Taxonomy" id="2202148"/>
    <lineage>
        <taxon>Bacteria</taxon>
        <taxon>Pseudomonadati</taxon>
        <taxon>Pseudomonadota</taxon>
        <taxon>Alphaproteobacteria</taxon>
        <taxon>Rhodospirillales</taxon>
        <taxon>Azospirillaceae</taxon>
        <taxon>Azospirillum</taxon>
    </lineage>
</organism>
<evidence type="ECO:0000256" key="3">
    <source>
        <dbReference type="PROSITE-ProRule" id="PRU00284"/>
    </source>
</evidence>
<dbReference type="AlphaFoldDB" id="A0A2S2CR46"/>
<name>A0A2S2CR46_9PROT</name>